<evidence type="ECO:0008006" key="8">
    <source>
        <dbReference type="Google" id="ProtNLM"/>
    </source>
</evidence>
<reference evidence="6" key="1">
    <citation type="submission" date="2023-06" db="EMBL/GenBank/DDBJ databases">
        <title>Conoideocrella luteorostrata (Hypocreales: Clavicipitaceae), a potential biocontrol fungus for elongate hemlock scale in United States Christmas tree production areas.</title>
        <authorList>
            <person name="Barrett H."/>
            <person name="Lovett B."/>
            <person name="Macias A.M."/>
            <person name="Stajich J.E."/>
            <person name="Kasson M.T."/>
        </authorList>
    </citation>
    <scope>NUCLEOTIDE SEQUENCE</scope>
    <source>
        <strain evidence="6">ARSEF 14590</strain>
    </source>
</reference>
<comment type="similarity">
    <text evidence="1">Belongs to the peptidase S33 family.</text>
</comment>
<evidence type="ECO:0000256" key="3">
    <source>
        <dbReference type="SAM" id="SignalP"/>
    </source>
</evidence>
<dbReference type="Proteomes" id="UP001251528">
    <property type="component" value="Unassembled WGS sequence"/>
</dbReference>
<sequence length="505" mass="55221">MVSLRSLLAAGAVIGVFVDPIATAPLQTIITRDHHDRQGRTAIVWGPCPPIFSTNVTCATYHAPLDWQNPLQHGNISLGMLRIKARNPAKRIGYLFLNPGGPGGQASQSVNSIARSTGKINPELLDRFDIIGLDPRGVGLSTPVQCDVDLWNQRTSFFPQSEQAFNELVNKNKLISESCRKKSGRIVDFVDTVSAAKDHEAVRLALGDGPATFFGLSYGTQLFTQYAQLFPNGIRALLLDGLLQHSQSEYSNLLIESSTYEATLREFFRWCTAHEECVLAKEDAQKTMLEVLSKAKRAPISTPGCDKKSCRSDVTEEEILFATQAFLTSTSTWPKLAIALQEAGRGNATIFARAQGLAVGDAYEDSYLFGGASIQCQDWSHSDTTLYQLQQKQILSATMSPITKGTSQSYQIQASCIGWTAPLRNPEKRVKYNGNQTILSVNSIHDPSTSYTWALGLQNELGNSVLLTRNGSGHTSWHLNGEATKIQNAYLVNLTLPEPGVVVDS</sequence>
<dbReference type="AlphaFoldDB" id="A0AAJ0CMQ6"/>
<evidence type="ECO:0000256" key="2">
    <source>
        <dbReference type="ARBA" id="ARBA00022801"/>
    </source>
</evidence>
<dbReference type="EMBL" id="JASWJB010000131">
    <property type="protein sequence ID" value="KAK2595457.1"/>
    <property type="molecule type" value="Genomic_DNA"/>
</dbReference>
<dbReference type="InterPro" id="IPR000073">
    <property type="entry name" value="AB_hydrolase_1"/>
</dbReference>
<evidence type="ECO:0000256" key="1">
    <source>
        <dbReference type="ARBA" id="ARBA00010088"/>
    </source>
</evidence>
<organism evidence="6 7">
    <name type="scientific">Conoideocrella luteorostrata</name>
    <dbReference type="NCBI Taxonomy" id="1105319"/>
    <lineage>
        <taxon>Eukaryota</taxon>
        <taxon>Fungi</taxon>
        <taxon>Dikarya</taxon>
        <taxon>Ascomycota</taxon>
        <taxon>Pezizomycotina</taxon>
        <taxon>Sordariomycetes</taxon>
        <taxon>Hypocreomycetidae</taxon>
        <taxon>Hypocreales</taxon>
        <taxon>Clavicipitaceae</taxon>
        <taxon>Conoideocrella</taxon>
    </lineage>
</organism>
<evidence type="ECO:0000259" key="4">
    <source>
        <dbReference type="Pfam" id="PF00561"/>
    </source>
</evidence>
<protein>
    <recommendedName>
        <fullName evidence="8">AB hydrolase-1 domain-containing protein</fullName>
    </recommendedName>
</protein>
<dbReference type="InterPro" id="IPR029058">
    <property type="entry name" value="AB_hydrolase_fold"/>
</dbReference>
<feature type="signal peptide" evidence="3">
    <location>
        <begin position="1"/>
        <end position="23"/>
    </location>
</feature>
<feature type="domain" description="Peptidase S33 tripeptidyl aminopeptidase-like C-terminal" evidence="5">
    <location>
        <begin position="408"/>
        <end position="501"/>
    </location>
</feature>
<dbReference type="Pfam" id="PF00561">
    <property type="entry name" value="Abhydrolase_1"/>
    <property type="match status" value="1"/>
</dbReference>
<gene>
    <name evidence="6" type="ORF">QQS21_006797</name>
</gene>
<evidence type="ECO:0000259" key="5">
    <source>
        <dbReference type="Pfam" id="PF08386"/>
    </source>
</evidence>
<keyword evidence="7" id="KW-1185">Reference proteome</keyword>
<feature type="chain" id="PRO_5042558017" description="AB hydrolase-1 domain-containing protein" evidence="3">
    <location>
        <begin position="24"/>
        <end position="505"/>
    </location>
</feature>
<proteinExistence type="inferred from homology"/>
<comment type="caution">
    <text evidence="6">The sequence shown here is derived from an EMBL/GenBank/DDBJ whole genome shotgun (WGS) entry which is preliminary data.</text>
</comment>
<accession>A0AAJ0CMQ6</accession>
<dbReference type="InterPro" id="IPR051601">
    <property type="entry name" value="Serine_prot/Carboxylest_S33"/>
</dbReference>
<keyword evidence="2" id="KW-0378">Hydrolase</keyword>
<dbReference type="Pfam" id="PF08386">
    <property type="entry name" value="Abhydrolase_4"/>
    <property type="match status" value="1"/>
</dbReference>
<dbReference type="PANTHER" id="PTHR43248:SF30">
    <property type="entry name" value="AB HYDROLASE-1 DOMAIN-CONTAINING PROTEIN"/>
    <property type="match status" value="1"/>
</dbReference>
<feature type="domain" description="AB hydrolase-1" evidence="4">
    <location>
        <begin position="96"/>
        <end position="280"/>
    </location>
</feature>
<dbReference type="GO" id="GO:0016787">
    <property type="term" value="F:hydrolase activity"/>
    <property type="evidence" value="ECO:0007669"/>
    <property type="project" value="UniProtKB-KW"/>
</dbReference>
<dbReference type="InterPro" id="IPR013595">
    <property type="entry name" value="Pept_S33_TAP-like_C"/>
</dbReference>
<dbReference type="PANTHER" id="PTHR43248">
    <property type="entry name" value="2-SUCCINYL-6-HYDROXY-2,4-CYCLOHEXADIENE-1-CARBOXYLATE SYNTHASE"/>
    <property type="match status" value="1"/>
</dbReference>
<evidence type="ECO:0000313" key="7">
    <source>
        <dbReference type="Proteomes" id="UP001251528"/>
    </source>
</evidence>
<dbReference type="Gene3D" id="3.40.50.1820">
    <property type="entry name" value="alpha/beta hydrolase"/>
    <property type="match status" value="1"/>
</dbReference>
<name>A0AAJ0CMQ6_9HYPO</name>
<keyword evidence="3" id="KW-0732">Signal</keyword>
<dbReference type="SUPFAM" id="SSF53474">
    <property type="entry name" value="alpha/beta-Hydrolases"/>
    <property type="match status" value="1"/>
</dbReference>
<evidence type="ECO:0000313" key="6">
    <source>
        <dbReference type="EMBL" id="KAK2595457.1"/>
    </source>
</evidence>